<evidence type="ECO:0000256" key="2">
    <source>
        <dbReference type="ARBA" id="ARBA00022777"/>
    </source>
</evidence>
<organism evidence="6 7">
    <name type="scientific">Microtetraspora fusca</name>
    <dbReference type="NCBI Taxonomy" id="1997"/>
    <lineage>
        <taxon>Bacteria</taxon>
        <taxon>Bacillati</taxon>
        <taxon>Actinomycetota</taxon>
        <taxon>Actinomycetes</taxon>
        <taxon>Streptosporangiales</taxon>
        <taxon>Streptosporangiaceae</taxon>
        <taxon>Microtetraspora</taxon>
    </lineage>
</organism>
<keyword evidence="4" id="KW-0812">Transmembrane</keyword>
<protein>
    <submittedName>
        <fullName evidence="6">Sensor histidine kinase</fullName>
    </submittedName>
</protein>
<dbReference type="InterPro" id="IPR011712">
    <property type="entry name" value="Sig_transdc_His_kin_sub3_dim/P"/>
</dbReference>
<dbReference type="Gene3D" id="3.30.565.10">
    <property type="entry name" value="Histidine kinase-like ATPase, C-terminal domain"/>
    <property type="match status" value="1"/>
</dbReference>
<feature type="transmembrane region" description="Helical" evidence="4">
    <location>
        <begin position="49"/>
        <end position="71"/>
    </location>
</feature>
<dbReference type="EMBL" id="JBIAXI010000014">
    <property type="protein sequence ID" value="MFF4775753.1"/>
    <property type="molecule type" value="Genomic_DNA"/>
</dbReference>
<keyword evidence="7" id="KW-1185">Reference proteome</keyword>
<feature type="transmembrane region" description="Helical" evidence="4">
    <location>
        <begin position="321"/>
        <end position="345"/>
    </location>
</feature>
<dbReference type="PANTHER" id="PTHR24421:SF63">
    <property type="entry name" value="SENSOR HISTIDINE KINASE DESK"/>
    <property type="match status" value="1"/>
</dbReference>
<evidence type="ECO:0000313" key="6">
    <source>
        <dbReference type="EMBL" id="MFF4775753.1"/>
    </source>
</evidence>
<dbReference type="SUPFAM" id="SSF55874">
    <property type="entry name" value="ATPase domain of HSP90 chaperone/DNA topoisomerase II/histidine kinase"/>
    <property type="match status" value="1"/>
</dbReference>
<evidence type="ECO:0000256" key="3">
    <source>
        <dbReference type="ARBA" id="ARBA00023012"/>
    </source>
</evidence>
<feature type="transmembrane region" description="Helical" evidence="4">
    <location>
        <begin position="256"/>
        <end position="274"/>
    </location>
</feature>
<gene>
    <name evidence="6" type="ORF">ACFY05_23135</name>
</gene>
<proteinExistence type="predicted"/>
<dbReference type="PANTHER" id="PTHR24421">
    <property type="entry name" value="NITRATE/NITRITE SENSOR PROTEIN NARX-RELATED"/>
    <property type="match status" value="1"/>
</dbReference>
<comment type="caution">
    <text evidence="6">The sequence shown here is derived from an EMBL/GenBank/DDBJ whole genome shotgun (WGS) entry which is preliminary data.</text>
</comment>
<name>A0ABW6V9P5_MICFU</name>
<evidence type="ECO:0000259" key="5">
    <source>
        <dbReference type="Pfam" id="PF07730"/>
    </source>
</evidence>
<dbReference type="GO" id="GO:0016301">
    <property type="term" value="F:kinase activity"/>
    <property type="evidence" value="ECO:0007669"/>
    <property type="project" value="UniProtKB-KW"/>
</dbReference>
<evidence type="ECO:0000313" key="7">
    <source>
        <dbReference type="Proteomes" id="UP001602119"/>
    </source>
</evidence>
<dbReference type="InterPro" id="IPR036890">
    <property type="entry name" value="HATPase_C_sf"/>
</dbReference>
<accession>A0ABW6V9P5</accession>
<keyword evidence="4" id="KW-0472">Membrane</keyword>
<dbReference type="Gene3D" id="1.20.5.1930">
    <property type="match status" value="1"/>
</dbReference>
<feature type="transmembrane region" description="Helical" evidence="4">
    <location>
        <begin position="295"/>
        <end position="315"/>
    </location>
</feature>
<keyword evidence="1" id="KW-0808">Transferase</keyword>
<sequence>MLIVLVVLLGVAVDPLHPVPSPPFALVLALQLVYCLTPWRSRWPLAAQVLLLPWAGPSAAGMVAASALLVLRGAARWCLFGAVVAAAALLAPATPFGIALAVLNAACQGLVLFGVTRLGDTRAAVHAARARFAARAVSAERSRAAHELEAALGTILSTIIALVGRGDTARIAEVSRSAAARARAVPSAAGEPVPEPDLTPRLALPILVAVHAGYLATSLIYLQGRPALSLLAAAILGLQLHHALPRPPGARPRHAVWTSAATVLLTAVTLLYPGQPYPQLAGFAVAGFLIFGRPWWPLAGVIVMSLPAVLAVRGYPPAENLYWTFNAVAIAAMFYGLTTQTALVFEAREARRALATLAAADERRRISRDVHDLLGYGLSAITVKAELAGRVGPEGSGEQLAEIAAIARRSLAALRAIPADPDPRLSLASELDSARSVLEAAGVEVTVRRESGRDDALLAIVLREAVTNVLRHSDATYCLIDITPAGLRVVNDGARAVRGTGSGTANLTARVAAAGGTLTAESDGGEYRLTVLYPAVLGGDADGVEPIARV</sequence>
<keyword evidence="3" id="KW-0902">Two-component regulatory system</keyword>
<reference evidence="6 7" key="1">
    <citation type="submission" date="2024-10" db="EMBL/GenBank/DDBJ databases">
        <title>The Natural Products Discovery Center: Release of the First 8490 Sequenced Strains for Exploring Actinobacteria Biosynthetic Diversity.</title>
        <authorList>
            <person name="Kalkreuter E."/>
            <person name="Kautsar S.A."/>
            <person name="Yang D."/>
            <person name="Bader C.D."/>
            <person name="Teijaro C.N."/>
            <person name="Fluegel L."/>
            <person name="Davis C.M."/>
            <person name="Simpson J.R."/>
            <person name="Lauterbach L."/>
            <person name="Steele A.D."/>
            <person name="Gui C."/>
            <person name="Meng S."/>
            <person name="Li G."/>
            <person name="Viehrig K."/>
            <person name="Ye F."/>
            <person name="Su P."/>
            <person name="Kiefer A.F."/>
            <person name="Nichols A."/>
            <person name="Cepeda A.J."/>
            <person name="Yan W."/>
            <person name="Fan B."/>
            <person name="Jiang Y."/>
            <person name="Adhikari A."/>
            <person name="Zheng C.-J."/>
            <person name="Schuster L."/>
            <person name="Cowan T.M."/>
            <person name="Smanski M.J."/>
            <person name="Chevrette M.G."/>
            <person name="De Carvalho L.P.S."/>
            <person name="Shen B."/>
        </authorList>
    </citation>
    <scope>NUCLEOTIDE SEQUENCE [LARGE SCALE GENOMIC DNA]</scope>
    <source>
        <strain evidence="6 7">NPDC001281</strain>
    </source>
</reference>
<evidence type="ECO:0000256" key="4">
    <source>
        <dbReference type="SAM" id="Phobius"/>
    </source>
</evidence>
<evidence type="ECO:0000256" key="1">
    <source>
        <dbReference type="ARBA" id="ARBA00022679"/>
    </source>
</evidence>
<feature type="transmembrane region" description="Helical" evidence="4">
    <location>
        <begin position="78"/>
        <end position="103"/>
    </location>
</feature>
<feature type="domain" description="Signal transduction histidine kinase subgroup 3 dimerisation and phosphoacceptor" evidence="5">
    <location>
        <begin position="362"/>
        <end position="417"/>
    </location>
</feature>
<dbReference type="InterPro" id="IPR050482">
    <property type="entry name" value="Sensor_HK_TwoCompSys"/>
</dbReference>
<dbReference type="Pfam" id="PF07730">
    <property type="entry name" value="HisKA_3"/>
    <property type="match status" value="1"/>
</dbReference>
<dbReference type="RefSeq" id="WP_387343975.1">
    <property type="nucleotide sequence ID" value="NZ_JBIAXI010000014.1"/>
</dbReference>
<dbReference type="Proteomes" id="UP001602119">
    <property type="component" value="Unassembled WGS sequence"/>
</dbReference>
<keyword evidence="4" id="KW-1133">Transmembrane helix</keyword>
<keyword evidence="2 6" id="KW-0418">Kinase</keyword>